<keyword evidence="3" id="KW-1185">Reference proteome</keyword>
<accession>A0A4U0GWU0</accession>
<dbReference type="EMBL" id="SUKA01000006">
    <property type="protein sequence ID" value="TJY63563.1"/>
    <property type="molecule type" value="Genomic_DNA"/>
</dbReference>
<dbReference type="OrthoDB" id="9795199at2"/>
<dbReference type="Gene3D" id="3.40.630.30">
    <property type="match status" value="1"/>
</dbReference>
<dbReference type="Pfam" id="PF13302">
    <property type="entry name" value="Acetyltransf_3"/>
    <property type="match status" value="1"/>
</dbReference>
<organism evidence="2 3">
    <name type="scientific">Sphingobacterium alkalisoli</name>
    <dbReference type="NCBI Taxonomy" id="1874115"/>
    <lineage>
        <taxon>Bacteria</taxon>
        <taxon>Pseudomonadati</taxon>
        <taxon>Bacteroidota</taxon>
        <taxon>Sphingobacteriia</taxon>
        <taxon>Sphingobacteriales</taxon>
        <taxon>Sphingobacteriaceae</taxon>
        <taxon>Sphingobacterium</taxon>
    </lineage>
</organism>
<dbReference type="InterPro" id="IPR016181">
    <property type="entry name" value="Acyl_CoA_acyltransferase"/>
</dbReference>
<protein>
    <submittedName>
        <fullName evidence="2">GNAT family N-acetyltransferase</fullName>
    </submittedName>
</protein>
<evidence type="ECO:0000313" key="3">
    <source>
        <dbReference type="Proteomes" id="UP000309872"/>
    </source>
</evidence>
<name>A0A4U0GWU0_9SPHI</name>
<dbReference type="Proteomes" id="UP000309872">
    <property type="component" value="Unassembled WGS sequence"/>
</dbReference>
<dbReference type="SUPFAM" id="SSF55729">
    <property type="entry name" value="Acyl-CoA N-acyltransferases (Nat)"/>
    <property type="match status" value="1"/>
</dbReference>
<keyword evidence="2" id="KW-0808">Transferase</keyword>
<feature type="domain" description="N-acetyltransferase" evidence="1">
    <location>
        <begin position="13"/>
        <end position="144"/>
    </location>
</feature>
<dbReference type="PANTHER" id="PTHR43610:SF1">
    <property type="entry name" value="N-ACETYLTRANSFERASE DOMAIN-CONTAINING PROTEIN"/>
    <property type="match status" value="1"/>
</dbReference>
<comment type="caution">
    <text evidence="2">The sequence shown here is derived from an EMBL/GenBank/DDBJ whole genome shotgun (WGS) entry which is preliminary data.</text>
</comment>
<reference evidence="2 3" key="1">
    <citation type="submission" date="2019-04" db="EMBL/GenBank/DDBJ databases">
        <title>Sphingobacterium olei sp. nov., isolated from oil-contaminated soil.</title>
        <authorList>
            <person name="Liu B."/>
        </authorList>
    </citation>
    <scope>NUCLEOTIDE SEQUENCE [LARGE SCALE GENOMIC DNA]</scope>
    <source>
        <strain evidence="2 3">Y3L14</strain>
    </source>
</reference>
<evidence type="ECO:0000259" key="1">
    <source>
        <dbReference type="Pfam" id="PF13302"/>
    </source>
</evidence>
<dbReference type="InterPro" id="IPR000182">
    <property type="entry name" value="GNAT_dom"/>
</dbReference>
<proteinExistence type="predicted"/>
<dbReference type="AlphaFoldDB" id="A0A4U0GWU0"/>
<evidence type="ECO:0000313" key="2">
    <source>
        <dbReference type="EMBL" id="TJY63563.1"/>
    </source>
</evidence>
<sequence length="169" mass="19590">MIPRIPLSNELIELVPLEKRDFDLLYLVASDEEIWAQHPDFNRYTPVGFTQYFKKLLDTNLPYLIIDKKIQHVIGATSFYQYNEAERSIAIGYTFLAKAYWGGTYNQSVKQLMIHNALELVDKIIFHVREKNFRSQAALAKIGAVKEKEYTASADTDALQFEYAIYRNG</sequence>
<gene>
    <name evidence="2" type="ORF">FAZ19_18480</name>
</gene>
<dbReference type="GO" id="GO:0016747">
    <property type="term" value="F:acyltransferase activity, transferring groups other than amino-acyl groups"/>
    <property type="evidence" value="ECO:0007669"/>
    <property type="project" value="InterPro"/>
</dbReference>
<dbReference type="RefSeq" id="WP_136822237.1">
    <property type="nucleotide sequence ID" value="NZ_BMJX01000006.1"/>
</dbReference>
<dbReference type="PANTHER" id="PTHR43610">
    <property type="entry name" value="BLL6696 PROTEIN"/>
    <property type="match status" value="1"/>
</dbReference>